<protein>
    <submittedName>
        <fullName evidence="2">Uncharacterized protein</fullName>
    </submittedName>
</protein>
<evidence type="ECO:0000313" key="3">
    <source>
        <dbReference type="Proteomes" id="UP000815677"/>
    </source>
</evidence>
<dbReference type="EMBL" id="DF840114">
    <property type="protein sequence ID" value="GAT44725.1"/>
    <property type="molecule type" value="Genomic_DNA"/>
</dbReference>
<feature type="compositionally biased region" description="Low complexity" evidence="1">
    <location>
        <begin position="124"/>
        <end position="136"/>
    </location>
</feature>
<feature type="compositionally biased region" description="Polar residues" evidence="1">
    <location>
        <begin position="336"/>
        <end position="351"/>
    </location>
</feature>
<evidence type="ECO:0000256" key="1">
    <source>
        <dbReference type="SAM" id="MobiDB-lite"/>
    </source>
</evidence>
<gene>
    <name evidence="2" type="ORF">MCHLO_02336</name>
</gene>
<accession>A0ABQ0L0S3</accession>
<organism evidence="2 3">
    <name type="scientific">Mycena chlorophos</name>
    <name type="common">Agaric fungus</name>
    <name type="synonym">Agaricus chlorophos</name>
    <dbReference type="NCBI Taxonomy" id="658473"/>
    <lineage>
        <taxon>Eukaryota</taxon>
        <taxon>Fungi</taxon>
        <taxon>Dikarya</taxon>
        <taxon>Basidiomycota</taxon>
        <taxon>Agaricomycotina</taxon>
        <taxon>Agaricomycetes</taxon>
        <taxon>Agaricomycetidae</taxon>
        <taxon>Agaricales</taxon>
        <taxon>Marasmiineae</taxon>
        <taxon>Mycenaceae</taxon>
        <taxon>Mycena</taxon>
    </lineage>
</organism>
<proteinExistence type="predicted"/>
<keyword evidence="3" id="KW-1185">Reference proteome</keyword>
<feature type="region of interest" description="Disordered" evidence="1">
    <location>
        <begin position="328"/>
        <end position="361"/>
    </location>
</feature>
<sequence>MHLHQTAKPQVPKSVENAEDARMDDLPRIAKYLLIAAYLTSTNSHTSNLCMFGCGLDEKQRKLRVNRVAPTGGVVKVGDLAQLCGVQLTLFVAPATRAWTEPVPCGKTACYSRSSARRKRRGSATRSTPSAWTATSSASQSSETLLSLTASHVNSSNGKDRSSSEAGIGDGLNIVAMLDAEASVRNLIIDACRTLFLEDHVCSVEMDGRKCDRCAVGSFEQDRTSSTHWPRNEIAPLTPESLMLARSLNAINGRFSTGTFAKVAAHPSQRANMDLISTRLARPSTDPQAPHLTLKKQLEDVMALDGDELEAVATDEMRMLLASTLKKIEPHEQPHNRSATNDAAASSSGQSTRRKRNPEADTQKTLKLFEAFTSLAQCSPITLEEQITLHQSTYNASLSNEEREMKAWAHGFRSFAAPPGPRTAAHVQGYWRQGFADVFKPSQGTASLIASYPTKVAEADAESTFAHVVALDTVMQEWKAESLTELLLQHILSLMAAVEFAHEYDGLSLDDKDRVARRRFISHPDHTAKFAAAAANDYDTLIDTQHKREYLLWKDNVFGKETTGRNRARVVYDELGPHALLDTSFSPARLHAGWTSTAYPKLVKHILQAPRDRVDKAYGRNRAATLGIISALDTELARKVRVFLNHFPSKPALNFAARSNA</sequence>
<feature type="region of interest" description="Disordered" evidence="1">
    <location>
        <begin position="116"/>
        <end position="136"/>
    </location>
</feature>
<reference evidence="2" key="1">
    <citation type="submission" date="2014-09" db="EMBL/GenBank/DDBJ databases">
        <title>Genome sequence of the luminous mushroom Mycena chlorophos for searching fungal bioluminescence genes.</title>
        <authorList>
            <person name="Tanaka Y."/>
            <person name="Kasuga D."/>
            <person name="Oba Y."/>
            <person name="Hase S."/>
            <person name="Sato K."/>
            <person name="Oba Y."/>
            <person name="Sakakibara Y."/>
        </authorList>
    </citation>
    <scope>NUCLEOTIDE SEQUENCE</scope>
</reference>
<name>A0ABQ0L0S3_MYCCL</name>
<dbReference type="Proteomes" id="UP000815677">
    <property type="component" value="Unassembled WGS sequence"/>
</dbReference>
<evidence type="ECO:0000313" key="2">
    <source>
        <dbReference type="EMBL" id="GAT44725.1"/>
    </source>
</evidence>